<keyword evidence="9" id="KW-1185">Reference proteome</keyword>
<feature type="DNA-binding region" description="OmpR/PhoB-type" evidence="5">
    <location>
        <begin position="126"/>
        <end position="225"/>
    </location>
</feature>
<dbReference type="GO" id="GO:0000976">
    <property type="term" value="F:transcription cis-regulatory region binding"/>
    <property type="evidence" value="ECO:0007669"/>
    <property type="project" value="TreeGrafter"/>
</dbReference>
<feature type="domain" description="Response regulatory" evidence="6">
    <location>
        <begin position="2"/>
        <end position="117"/>
    </location>
</feature>
<dbReference type="PROSITE" id="PS51755">
    <property type="entry name" value="OMPR_PHOB"/>
    <property type="match status" value="1"/>
</dbReference>
<dbReference type="Gene3D" id="3.40.50.2300">
    <property type="match status" value="1"/>
</dbReference>
<accession>A0A972F6X3</accession>
<keyword evidence="2" id="KW-0902">Two-component regulatory system</keyword>
<reference evidence="8" key="1">
    <citation type="submission" date="2019-12" db="EMBL/GenBank/DDBJ databases">
        <title>Comparative genomics gives insights into the taxonomy of the Azoarcus-Aromatoleum group and reveals separate origins of nif in the plant-associated Azoarcus and non-plant-associated Aromatoleum sub-groups.</title>
        <authorList>
            <person name="Lafos M."/>
            <person name="Maluk M."/>
            <person name="Batista M."/>
            <person name="Junghare M."/>
            <person name="Carmona M."/>
            <person name="Faoro H."/>
            <person name="Cruz L.M."/>
            <person name="Battistoni F."/>
            <person name="De Souza E."/>
            <person name="Pedrosa F."/>
            <person name="Chen W.-M."/>
            <person name="Poole P.S."/>
            <person name="Dixon R.A."/>
            <person name="James E.K."/>
        </authorList>
    </citation>
    <scope>NUCLEOTIDE SEQUENCE</scope>
    <source>
        <strain evidence="8">NSC3</strain>
    </source>
</reference>
<dbReference type="InterPro" id="IPR011006">
    <property type="entry name" value="CheY-like_superfamily"/>
</dbReference>
<dbReference type="InterPro" id="IPR036388">
    <property type="entry name" value="WH-like_DNA-bd_sf"/>
</dbReference>
<comment type="caution">
    <text evidence="8">The sequence shown here is derived from an EMBL/GenBank/DDBJ whole genome shotgun (WGS) entry which is preliminary data.</text>
</comment>
<dbReference type="InterPro" id="IPR039420">
    <property type="entry name" value="WalR-like"/>
</dbReference>
<dbReference type="GO" id="GO:0006355">
    <property type="term" value="P:regulation of DNA-templated transcription"/>
    <property type="evidence" value="ECO:0007669"/>
    <property type="project" value="InterPro"/>
</dbReference>
<evidence type="ECO:0000256" key="1">
    <source>
        <dbReference type="ARBA" id="ARBA00022553"/>
    </source>
</evidence>
<protein>
    <submittedName>
        <fullName evidence="8">Response regulator</fullName>
    </submittedName>
</protein>
<evidence type="ECO:0000256" key="3">
    <source>
        <dbReference type="ARBA" id="ARBA00023125"/>
    </source>
</evidence>
<dbReference type="CDD" id="cd00383">
    <property type="entry name" value="trans_reg_C"/>
    <property type="match status" value="1"/>
</dbReference>
<dbReference type="InterPro" id="IPR001789">
    <property type="entry name" value="Sig_transdc_resp-reg_receiver"/>
</dbReference>
<evidence type="ECO:0000313" key="9">
    <source>
        <dbReference type="Proteomes" id="UP000599523"/>
    </source>
</evidence>
<name>A0A972F6X3_9RHOO</name>
<evidence type="ECO:0000313" key="8">
    <source>
        <dbReference type="EMBL" id="NMG02674.1"/>
    </source>
</evidence>
<dbReference type="SMART" id="SM00862">
    <property type="entry name" value="Trans_reg_C"/>
    <property type="match status" value="1"/>
</dbReference>
<evidence type="ECO:0000259" key="6">
    <source>
        <dbReference type="PROSITE" id="PS50110"/>
    </source>
</evidence>
<dbReference type="SMART" id="SM00448">
    <property type="entry name" value="REC"/>
    <property type="match status" value="1"/>
</dbReference>
<dbReference type="PROSITE" id="PS50110">
    <property type="entry name" value="RESPONSE_REGULATORY"/>
    <property type="match status" value="1"/>
</dbReference>
<dbReference type="Gene3D" id="1.10.10.10">
    <property type="entry name" value="Winged helix-like DNA-binding domain superfamily/Winged helix DNA-binding domain"/>
    <property type="match status" value="1"/>
</dbReference>
<feature type="modified residue" description="4-aspartylphosphate" evidence="4">
    <location>
        <position position="51"/>
    </location>
</feature>
<evidence type="ECO:0000259" key="7">
    <source>
        <dbReference type="PROSITE" id="PS51755"/>
    </source>
</evidence>
<evidence type="ECO:0000256" key="5">
    <source>
        <dbReference type="PROSITE-ProRule" id="PRU01091"/>
    </source>
</evidence>
<gene>
    <name evidence="8" type="ORF">GPA21_06780</name>
</gene>
<feature type="domain" description="OmpR/PhoB-type" evidence="7">
    <location>
        <begin position="126"/>
        <end position="225"/>
    </location>
</feature>
<dbReference type="CDD" id="cd17574">
    <property type="entry name" value="REC_OmpR"/>
    <property type="match status" value="1"/>
</dbReference>
<keyword evidence="3 5" id="KW-0238">DNA-binding</keyword>
<dbReference type="GO" id="GO:0032993">
    <property type="term" value="C:protein-DNA complex"/>
    <property type="evidence" value="ECO:0007669"/>
    <property type="project" value="TreeGrafter"/>
</dbReference>
<dbReference type="InterPro" id="IPR001867">
    <property type="entry name" value="OmpR/PhoB-type_DNA-bd"/>
</dbReference>
<evidence type="ECO:0000256" key="4">
    <source>
        <dbReference type="PROSITE-ProRule" id="PRU00169"/>
    </source>
</evidence>
<dbReference type="Pfam" id="PF00072">
    <property type="entry name" value="Response_reg"/>
    <property type="match status" value="1"/>
</dbReference>
<keyword evidence="1 4" id="KW-0597">Phosphoprotein</keyword>
<sequence>MRLGCLEDDTDTREAVRSWLEAAGHDVHVFASGRDFMRTAARESFDLFVLDSNLPDVSGPEVLHWLRTDRNDATPVVFVTARDAEEDIVAQLTAGADDYIVKPVRRAELIARIDAVLRRTRPAPASDALEAGPYRFDLVHKRVHDDGEEIALTDKEFDLAVFLFRNVGRLLSRGHLLEAVWGRNPSVATRTVDTHVSRVRGKLKLRPDRGFRLVPTYNYGYRLECTTDPEPPSFTGS</sequence>
<dbReference type="Pfam" id="PF00486">
    <property type="entry name" value="Trans_reg_C"/>
    <property type="match status" value="1"/>
</dbReference>
<organism evidence="8 9">
    <name type="scientific">Azoarcus taiwanensis</name>
    <dbReference type="NCBI Taxonomy" id="666964"/>
    <lineage>
        <taxon>Bacteria</taxon>
        <taxon>Pseudomonadati</taxon>
        <taxon>Pseudomonadota</taxon>
        <taxon>Betaproteobacteria</taxon>
        <taxon>Rhodocyclales</taxon>
        <taxon>Zoogloeaceae</taxon>
        <taxon>Azoarcus</taxon>
    </lineage>
</organism>
<dbReference type="GO" id="GO:0005829">
    <property type="term" value="C:cytosol"/>
    <property type="evidence" value="ECO:0007669"/>
    <property type="project" value="TreeGrafter"/>
</dbReference>
<proteinExistence type="predicted"/>
<dbReference type="PANTHER" id="PTHR48111:SF40">
    <property type="entry name" value="PHOSPHATE REGULON TRANSCRIPTIONAL REGULATORY PROTEIN PHOB"/>
    <property type="match status" value="1"/>
</dbReference>
<dbReference type="Proteomes" id="UP000599523">
    <property type="component" value="Unassembled WGS sequence"/>
</dbReference>
<dbReference type="RefSeq" id="WP_168987456.1">
    <property type="nucleotide sequence ID" value="NZ_CAWPHM010000221.1"/>
</dbReference>
<dbReference type="Gene3D" id="6.10.250.690">
    <property type="match status" value="1"/>
</dbReference>
<dbReference type="AlphaFoldDB" id="A0A972F6X3"/>
<dbReference type="GO" id="GO:0000156">
    <property type="term" value="F:phosphorelay response regulator activity"/>
    <property type="evidence" value="ECO:0007669"/>
    <property type="project" value="TreeGrafter"/>
</dbReference>
<dbReference type="EMBL" id="WTVM01000029">
    <property type="protein sequence ID" value="NMG02674.1"/>
    <property type="molecule type" value="Genomic_DNA"/>
</dbReference>
<dbReference type="PANTHER" id="PTHR48111">
    <property type="entry name" value="REGULATOR OF RPOS"/>
    <property type="match status" value="1"/>
</dbReference>
<evidence type="ECO:0000256" key="2">
    <source>
        <dbReference type="ARBA" id="ARBA00023012"/>
    </source>
</evidence>
<dbReference type="SUPFAM" id="SSF52172">
    <property type="entry name" value="CheY-like"/>
    <property type="match status" value="1"/>
</dbReference>